<reference evidence="1 2" key="1">
    <citation type="submission" date="2021-01" db="EMBL/GenBank/DDBJ databases">
        <title>Genomic Encyclopedia of Type Strains, Phase IV (KMG-IV): sequencing the most valuable type-strain genomes for metagenomic binning, comparative biology and taxonomic classification.</title>
        <authorList>
            <person name="Goeker M."/>
        </authorList>
    </citation>
    <scope>NUCLEOTIDE SEQUENCE [LARGE SCALE GENOMIC DNA]</scope>
    <source>
        <strain evidence="1 2">DSM 103394</strain>
    </source>
</reference>
<dbReference type="InterPro" id="IPR048146">
    <property type="entry name" value="RAxF_45-like"/>
</dbReference>
<dbReference type="Proteomes" id="UP000674416">
    <property type="component" value="Unassembled WGS sequence"/>
</dbReference>
<evidence type="ECO:0000313" key="1">
    <source>
        <dbReference type="EMBL" id="MBP1081000.1"/>
    </source>
</evidence>
<accession>A0ABS4CUI2</accession>
<evidence type="ECO:0000313" key="2">
    <source>
        <dbReference type="Proteomes" id="UP000674416"/>
    </source>
</evidence>
<proteinExistence type="predicted"/>
<dbReference type="EMBL" id="JAFDST010000002">
    <property type="protein sequence ID" value="MBP1081000.1"/>
    <property type="molecule type" value="Genomic_DNA"/>
</dbReference>
<organism evidence="1 2">
    <name type="scientific">Bacillus capparidis</name>
    <dbReference type="NCBI Taxonomy" id="1840411"/>
    <lineage>
        <taxon>Bacteria</taxon>
        <taxon>Bacillati</taxon>
        <taxon>Bacillota</taxon>
        <taxon>Bacilli</taxon>
        <taxon>Bacillales</taxon>
        <taxon>Bacillaceae</taxon>
        <taxon>Bacillus</taxon>
    </lineage>
</organism>
<sequence length="42" mass="4822">MLTTVIRADFLSYMYICRAIFSANEAKGTSLSIFNSFIRKLQ</sequence>
<dbReference type="NCBIfam" id="NF041642">
    <property type="entry name" value="RAxF_45"/>
    <property type="match status" value="1"/>
</dbReference>
<gene>
    <name evidence="1" type="ORF">JOC74_001493</name>
</gene>
<dbReference type="RefSeq" id="WP_264080125.1">
    <property type="nucleotide sequence ID" value="NZ_JAFDST010000002.1"/>
</dbReference>
<protein>
    <submittedName>
        <fullName evidence="1">Uncharacterized protein</fullName>
    </submittedName>
</protein>
<keyword evidence="2" id="KW-1185">Reference proteome</keyword>
<name>A0ABS4CUI2_9BACI</name>
<comment type="caution">
    <text evidence="1">The sequence shown here is derived from an EMBL/GenBank/DDBJ whole genome shotgun (WGS) entry which is preliminary data.</text>
</comment>